<dbReference type="Proteomes" id="UP000654573">
    <property type="component" value="Unassembled WGS sequence"/>
</dbReference>
<reference evidence="1 2" key="1">
    <citation type="submission" date="2020-08" db="EMBL/GenBank/DDBJ databases">
        <title>Genome public.</title>
        <authorList>
            <person name="Liu C."/>
            <person name="Sun Q."/>
        </authorList>
    </citation>
    <scope>NUCLEOTIDE SEQUENCE [LARGE SCALE GENOMIC DNA]</scope>
    <source>
        <strain evidence="1 2">NSJ-34</strain>
    </source>
</reference>
<dbReference type="EMBL" id="JACOOU010000018">
    <property type="protein sequence ID" value="MBC5675596.1"/>
    <property type="molecule type" value="Genomic_DNA"/>
</dbReference>
<gene>
    <name evidence="1" type="ORF">H8S76_25525</name>
</gene>
<name>A0ABR7FK58_9FIRM</name>
<proteinExistence type="predicted"/>
<organism evidence="1 2">
    <name type="scientific">Blautia celeris</name>
    <dbReference type="NCBI Taxonomy" id="2763026"/>
    <lineage>
        <taxon>Bacteria</taxon>
        <taxon>Bacillati</taxon>
        <taxon>Bacillota</taxon>
        <taxon>Clostridia</taxon>
        <taxon>Lachnospirales</taxon>
        <taxon>Lachnospiraceae</taxon>
        <taxon>Blautia</taxon>
    </lineage>
</organism>
<keyword evidence="2" id="KW-1185">Reference proteome</keyword>
<evidence type="ECO:0008006" key="3">
    <source>
        <dbReference type="Google" id="ProtNLM"/>
    </source>
</evidence>
<sequence>MNDEQTYIKFAIADFTNVREYAAACKSMLGTQICDAVVSALKKEVAVPARKEWDKSIGEEKYYRYVCPECENVLRPRSKFKYCPYCGQRID</sequence>
<comment type="caution">
    <text evidence="1">The sequence shown here is derived from an EMBL/GenBank/DDBJ whole genome shotgun (WGS) entry which is preliminary data.</text>
</comment>
<dbReference type="RefSeq" id="WP_186971167.1">
    <property type="nucleotide sequence ID" value="NZ_JACOOU010000018.1"/>
</dbReference>
<protein>
    <recommendedName>
        <fullName evidence="3">Zinc ribbon domain-containing protein</fullName>
    </recommendedName>
</protein>
<accession>A0ABR7FK58</accession>
<evidence type="ECO:0000313" key="1">
    <source>
        <dbReference type="EMBL" id="MBC5675596.1"/>
    </source>
</evidence>
<evidence type="ECO:0000313" key="2">
    <source>
        <dbReference type="Proteomes" id="UP000654573"/>
    </source>
</evidence>